<evidence type="ECO:0000313" key="1">
    <source>
        <dbReference type="EMBL" id="MER6618267.1"/>
    </source>
</evidence>
<dbReference type="RefSeq" id="WP_351979162.1">
    <property type="nucleotide sequence ID" value="NZ_JBEPBX010000055.1"/>
</dbReference>
<proteinExistence type="predicted"/>
<evidence type="ECO:0000313" key="2">
    <source>
        <dbReference type="Proteomes" id="UP001445472"/>
    </source>
</evidence>
<dbReference type="EMBL" id="JBEPBX010000055">
    <property type="protein sequence ID" value="MER6618267.1"/>
    <property type="molecule type" value="Genomic_DNA"/>
</dbReference>
<protein>
    <submittedName>
        <fullName evidence="1">Helix-turn-helix domain-containing protein</fullName>
    </submittedName>
</protein>
<comment type="caution">
    <text evidence="1">The sequence shown here is derived from an EMBL/GenBank/DDBJ whole genome shotgun (WGS) entry which is preliminary data.</text>
</comment>
<sequence length="319" mass="34297">MVDVRVLLDTGPTSAEVDRVHAAFRGWDMDATVEGHSYGGPPPTSSFLIVVNTQLPAFLARLTDTDSGVSDLERLVTSLLALRSNPHHWGRPHVVKLEDAHSGLGVICDTEVPSRAYDALLSLDLSHFDRDSPPLQIEWNPALGIWQAKLLGVARRTMLRVPLRPAADEGLPRLRRLNDAEVTELWRLVDPGSDSAITRRRASIVLATAVGWNIASVAQRVAVSENHILAVIHNFNNAGFAALSPDFEGCRVAPTAQETRGAVAVAGRSPGEFGLPGRSWTATTLAEFLVTEGLVEDIGPTAANELMAVAASHLAEVLI</sequence>
<reference evidence="1 2" key="1">
    <citation type="submission" date="2024-06" db="EMBL/GenBank/DDBJ databases">
        <title>The Natural Products Discovery Center: Release of the First 8490 Sequenced Strains for Exploring Actinobacteria Biosynthetic Diversity.</title>
        <authorList>
            <person name="Kalkreuter E."/>
            <person name="Kautsar S.A."/>
            <person name="Yang D."/>
            <person name="Bader C.D."/>
            <person name="Teijaro C.N."/>
            <person name="Fluegel L."/>
            <person name="Davis C.M."/>
            <person name="Simpson J.R."/>
            <person name="Lauterbach L."/>
            <person name="Steele A.D."/>
            <person name="Gui C."/>
            <person name="Meng S."/>
            <person name="Li G."/>
            <person name="Viehrig K."/>
            <person name="Ye F."/>
            <person name="Su P."/>
            <person name="Kiefer A.F."/>
            <person name="Nichols A."/>
            <person name="Cepeda A.J."/>
            <person name="Yan W."/>
            <person name="Fan B."/>
            <person name="Jiang Y."/>
            <person name="Adhikari A."/>
            <person name="Zheng C.-J."/>
            <person name="Schuster L."/>
            <person name="Cowan T.M."/>
            <person name="Smanski M.J."/>
            <person name="Chevrette M.G."/>
            <person name="De Carvalho L.P.S."/>
            <person name="Shen B."/>
        </authorList>
    </citation>
    <scope>NUCLEOTIDE SEQUENCE [LARGE SCALE GENOMIC DNA]</scope>
    <source>
        <strain evidence="1 2">NPDC000837</strain>
    </source>
</reference>
<keyword evidence="2" id="KW-1185">Reference proteome</keyword>
<accession>A0ABV1V5Q3</accession>
<gene>
    <name evidence="1" type="ORF">ABT276_34190</name>
</gene>
<dbReference type="Pfam" id="PF13384">
    <property type="entry name" value="HTH_23"/>
    <property type="match status" value="1"/>
</dbReference>
<dbReference type="Proteomes" id="UP001445472">
    <property type="component" value="Unassembled WGS sequence"/>
</dbReference>
<organism evidence="1 2">
    <name type="scientific">Streptomyces xantholiticus</name>
    <dbReference type="NCBI Taxonomy" id="68285"/>
    <lineage>
        <taxon>Bacteria</taxon>
        <taxon>Bacillati</taxon>
        <taxon>Actinomycetota</taxon>
        <taxon>Actinomycetes</taxon>
        <taxon>Kitasatosporales</taxon>
        <taxon>Streptomycetaceae</taxon>
        <taxon>Streptomyces</taxon>
    </lineage>
</organism>
<name>A0ABV1V5Q3_9ACTN</name>